<accession>A0ABP7NZU6</accession>
<evidence type="ECO:0000313" key="2">
    <source>
        <dbReference type="Proteomes" id="UP001500742"/>
    </source>
</evidence>
<keyword evidence="2" id="KW-1185">Reference proteome</keyword>
<sequence>MQLQTSGEVGGSKLSSVNNLYNNYAGMLLGYLFEVVKSRSVAEQYLMLVFNDVPNEIEEFYKPGVNAFCRLQLMARKKMASFFENTEDHNTHNAVQNNVFIVKNKFIKEMTPDQQLVFCGAHWHGKSISKLAAEIGKPEEAVRKLLKECFTIIRVAK</sequence>
<dbReference type="InterPro" id="IPR013324">
    <property type="entry name" value="RNA_pol_sigma_r3/r4-like"/>
</dbReference>
<name>A0ABP7NZU6_9SPHI</name>
<dbReference type="EMBL" id="BAAAZC010000002">
    <property type="protein sequence ID" value="GAA3957352.1"/>
    <property type="molecule type" value="Genomic_DNA"/>
</dbReference>
<evidence type="ECO:0000313" key="1">
    <source>
        <dbReference type="EMBL" id="GAA3957352.1"/>
    </source>
</evidence>
<gene>
    <name evidence="1" type="ORF">GCM10022210_00610</name>
</gene>
<evidence type="ECO:0008006" key="3">
    <source>
        <dbReference type="Google" id="ProtNLM"/>
    </source>
</evidence>
<dbReference type="SUPFAM" id="SSF88659">
    <property type="entry name" value="Sigma3 and sigma4 domains of RNA polymerase sigma factors"/>
    <property type="match status" value="1"/>
</dbReference>
<dbReference type="Proteomes" id="UP001500742">
    <property type="component" value="Unassembled WGS sequence"/>
</dbReference>
<comment type="caution">
    <text evidence="1">The sequence shown here is derived from an EMBL/GenBank/DDBJ whole genome shotgun (WGS) entry which is preliminary data.</text>
</comment>
<proteinExistence type="predicted"/>
<protein>
    <recommendedName>
        <fullName evidence="3">Sigma-70 family RNA polymerase sigma factor</fullName>
    </recommendedName>
</protein>
<dbReference type="RefSeq" id="WP_259092875.1">
    <property type="nucleotide sequence ID" value="NZ_BAAAZC010000002.1"/>
</dbReference>
<organism evidence="1 2">
    <name type="scientific">Mucilaginibacter dorajii</name>
    <dbReference type="NCBI Taxonomy" id="692994"/>
    <lineage>
        <taxon>Bacteria</taxon>
        <taxon>Pseudomonadati</taxon>
        <taxon>Bacteroidota</taxon>
        <taxon>Sphingobacteriia</taxon>
        <taxon>Sphingobacteriales</taxon>
        <taxon>Sphingobacteriaceae</taxon>
        <taxon>Mucilaginibacter</taxon>
    </lineage>
</organism>
<reference evidence="2" key="1">
    <citation type="journal article" date="2019" name="Int. J. Syst. Evol. Microbiol.">
        <title>The Global Catalogue of Microorganisms (GCM) 10K type strain sequencing project: providing services to taxonomists for standard genome sequencing and annotation.</title>
        <authorList>
            <consortium name="The Broad Institute Genomics Platform"/>
            <consortium name="The Broad Institute Genome Sequencing Center for Infectious Disease"/>
            <person name="Wu L."/>
            <person name="Ma J."/>
        </authorList>
    </citation>
    <scope>NUCLEOTIDE SEQUENCE [LARGE SCALE GENOMIC DNA]</scope>
    <source>
        <strain evidence="2">JCM 16601</strain>
    </source>
</reference>